<evidence type="ECO:0000313" key="3">
    <source>
        <dbReference type="EMBL" id="AUM11891.1"/>
    </source>
</evidence>
<dbReference type="GO" id="GO:0016787">
    <property type="term" value="F:hydrolase activity"/>
    <property type="evidence" value="ECO:0007669"/>
    <property type="project" value="UniProtKB-KW"/>
</dbReference>
<dbReference type="PANTHER" id="PTHR20935">
    <property type="entry name" value="PHOSPHOGLYCERATE MUTASE-RELATED"/>
    <property type="match status" value="1"/>
</dbReference>
<dbReference type="KEGG" id="kak:Kalk_05380"/>
<dbReference type="PANTHER" id="PTHR20935:SF0">
    <property type="entry name" value="SERINE_THREONINE-PROTEIN PHOSPHATASE PGAM5, MITOCHONDRIAL"/>
    <property type="match status" value="1"/>
</dbReference>
<keyword evidence="1" id="KW-0378">Hydrolase</keyword>
<dbReference type="Gene3D" id="3.40.50.1240">
    <property type="entry name" value="Phosphoglycerate mutase-like"/>
    <property type="match status" value="1"/>
</dbReference>
<dbReference type="RefSeq" id="WP_101893229.1">
    <property type="nucleotide sequence ID" value="NZ_CP022684.1"/>
</dbReference>
<evidence type="ECO:0000256" key="2">
    <source>
        <dbReference type="PIRSR" id="PIRSR613078-2"/>
    </source>
</evidence>
<accession>A0A2K9LI90</accession>
<dbReference type="Pfam" id="PF00300">
    <property type="entry name" value="His_Phos_1"/>
    <property type="match status" value="1"/>
</dbReference>
<name>A0A2K9LI90_9GAMM</name>
<feature type="binding site" evidence="2">
    <location>
        <position position="54"/>
    </location>
    <ligand>
        <name>substrate</name>
    </ligand>
</feature>
<dbReference type="SUPFAM" id="SSF53254">
    <property type="entry name" value="Phosphoglycerate mutase-like"/>
    <property type="match status" value="1"/>
</dbReference>
<dbReference type="SMART" id="SM00855">
    <property type="entry name" value="PGAM"/>
    <property type="match status" value="1"/>
</dbReference>
<dbReference type="Proteomes" id="UP000235116">
    <property type="component" value="Chromosome"/>
</dbReference>
<organism evidence="3 4">
    <name type="scientific">Ketobacter alkanivorans</name>
    <dbReference type="NCBI Taxonomy" id="1917421"/>
    <lineage>
        <taxon>Bacteria</taxon>
        <taxon>Pseudomonadati</taxon>
        <taxon>Pseudomonadota</taxon>
        <taxon>Gammaproteobacteria</taxon>
        <taxon>Pseudomonadales</taxon>
        <taxon>Ketobacteraceae</taxon>
        <taxon>Ketobacter</taxon>
    </lineage>
</organism>
<evidence type="ECO:0008006" key="5">
    <source>
        <dbReference type="Google" id="ProtNLM"/>
    </source>
</evidence>
<proteinExistence type="predicted"/>
<dbReference type="AlphaFoldDB" id="A0A2K9LI90"/>
<keyword evidence="4" id="KW-1185">Reference proteome</keyword>
<sequence>MAAIYFIRHGQASFNSDNYDKLSPTGIKQAHALGTALKQRGVQFDAVYAGSMVRHAETAEGCLTAMGCDLDPVIIDGFNEYDHEEVLFKHRPEFSNKLNLAEYLAQHPNPHKAFQAEFELALHRWRGGDYDHEYDETWQHFNQRCVNALNQVRNNRNAKSIAVFSSGGPISVVTGHCLDLNDAHIAELSWSIMNCSITSLLYNKDKITLRYFNDFSHFEYGEDKSLLTYR</sequence>
<reference evidence="4" key="1">
    <citation type="submission" date="2017-08" db="EMBL/GenBank/DDBJ databases">
        <title>Direct submision.</title>
        <authorList>
            <person name="Kim S.-J."/>
            <person name="Rhee S.-K."/>
        </authorList>
    </citation>
    <scope>NUCLEOTIDE SEQUENCE [LARGE SCALE GENOMIC DNA]</scope>
    <source>
        <strain evidence="4">GI5</strain>
    </source>
</reference>
<dbReference type="CDD" id="cd07067">
    <property type="entry name" value="HP_PGM_like"/>
    <property type="match status" value="1"/>
</dbReference>
<dbReference type="InterPro" id="IPR013078">
    <property type="entry name" value="His_Pase_superF_clade-1"/>
</dbReference>
<evidence type="ECO:0000256" key="1">
    <source>
        <dbReference type="ARBA" id="ARBA00022801"/>
    </source>
</evidence>
<evidence type="ECO:0000313" key="4">
    <source>
        <dbReference type="Proteomes" id="UP000235116"/>
    </source>
</evidence>
<dbReference type="InterPro" id="IPR029033">
    <property type="entry name" value="His_PPase_superfam"/>
</dbReference>
<protein>
    <recommendedName>
        <fullName evidence="5">Histidine phosphatase family protein</fullName>
    </recommendedName>
</protein>
<gene>
    <name evidence="3" type="ORF">Kalk_05380</name>
</gene>
<feature type="binding site" evidence="2">
    <location>
        <begin position="8"/>
        <end position="15"/>
    </location>
    <ligand>
        <name>substrate</name>
    </ligand>
</feature>
<dbReference type="InterPro" id="IPR051021">
    <property type="entry name" value="Mito_Ser/Thr_phosphatase"/>
</dbReference>
<dbReference type="OrthoDB" id="280692at2"/>
<dbReference type="EMBL" id="CP022684">
    <property type="protein sequence ID" value="AUM11891.1"/>
    <property type="molecule type" value="Genomic_DNA"/>
</dbReference>